<comment type="caution">
    <text evidence="2">The sequence shown here is derived from an EMBL/GenBank/DDBJ whole genome shotgun (WGS) entry which is preliminary data.</text>
</comment>
<evidence type="ECO:0000313" key="3">
    <source>
        <dbReference type="Proteomes" id="UP000194933"/>
    </source>
</evidence>
<dbReference type="EMBL" id="NGMO01000001">
    <property type="protein sequence ID" value="OTP12502.1"/>
    <property type="molecule type" value="Genomic_DNA"/>
</dbReference>
<accession>A0A2C9XQM2</accession>
<feature type="compositionally biased region" description="Basic residues" evidence="1">
    <location>
        <begin position="876"/>
        <end position="887"/>
    </location>
</feature>
<name>A0A2C9XQM2_9ENTE</name>
<feature type="compositionally biased region" description="Polar residues" evidence="1">
    <location>
        <begin position="763"/>
        <end position="775"/>
    </location>
</feature>
<proteinExistence type="predicted"/>
<organism evidence="2 3">
    <name type="scientific">Candidatus Enterococcus wittei</name>
    <dbReference type="NCBI Taxonomy" id="1987383"/>
    <lineage>
        <taxon>Bacteria</taxon>
        <taxon>Bacillati</taxon>
        <taxon>Bacillota</taxon>
        <taxon>Bacilli</taxon>
        <taxon>Lactobacillales</taxon>
        <taxon>Enterococcaceae</taxon>
        <taxon>Enterococcus</taxon>
    </lineage>
</organism>
<dbReference type="AlphaFoldDB" id="A0A2C9XQM2"/>
<feature type="region of interest" description="Disordered" evidence="1">
    <location>
        <begin position="861"/>
        <end position="887"/>
    </location>
</feature>
<evidence type="ECO:0000313" key="2">
    <source>
        <dbReference type="EMBL" id="OTP12502.1"/>
    </source>
</evidence>
<feature type="region of interest" description="Disordered" evidence="1">
    <location>
        <begin position="763"/>
        <end position="786"/>
    </location>
</feature>
<dbReference type="Proteomes" id="UP000194933">
    <property type="component" value="Unassembled WGS sequence"/>
</dbReference>
<evidence type="ECO:0000256" key="1">
    <source>
        <dbReference type="SAM" id="MobiDB-lite"/>
    </source>
</evidence>
<keyword evidence="3" id="KW-1185">Reference proteome</keyword>
<feature type="compositionally biased region" description="Polar residues" evidence="1">
    <location>
        <begin position="861"/>
        <end position="875"/>
    </location>
</feature>
<sequence>MATGGIRNAIRQGARFTPKISEVKSVLVNIRRYLDPGIETIADGSKFVVKELVALKNEVWVKKNVKQLLKKIDGLVKETPTLPKDVIRTYLPGKGLEVPARRMEDDSYRLVTDLKGSDVYGNPFWLRGNLLARFTGPASFTEEQNALLKRLAKEIDPDQIFVTAPNLNPNAYGNGEVMSVSEVGKATKYFITINGHTVPVRVTPIEERGVRYDVVDGEKTYRVNFNGREWYFDKAPFPFVSKETADGVIKNIDEFESIKDPSLLSASDERGLMWNSLGRSYIKIYDHYIPLIQLYQDLDWYHLVKEDVNQPMTVLVFDPTIEKFRFPTSSEKALWEEVRSGQKKWTSKVTSMLKREKGNLPPFQTMPDSPGRGTEWNEIRDALDIEVVGEIVDRVEDDTVLMKPFTSFMPIPKPVVVNDDVFSKKAMLDWLNDQFPIKPPLPFRIYKSLDLSKAPDFLKPFLLELAAEYAKAQFYYQKTFEVCQELLTKERIAGTSQGQYLIKMFRLEGVRNPEAILLEVVKKLKYISKKGTEYLQKTADWGFENIYILSTDLVKKKGTRKYRSKYEEIVTTKGTMFLYDPECRIFIYADAFHLNPELAPTEELNVLVSNTIMHETAHIVSDAQDLTEYYRVAKGSVKSGERMLEEYKFKDSNILESDGFKSFVTQLAVYQDSLTLSRNTVWREIRRNTMLRVNLQMCEAEMLMIIIRDFAQGRDFEGKLRVTRSLNDLPLWDGLLFTFSTLINILGYDNLMMSPKLERFQEQTADNPDLTSGVTNEEDYSTTMKREKREIDTCIEKSESTTHSVSNQEIKTELIEHTAKRSLLNIVEKSNSTSQIVSNQQTGIASIQLTKQQSFLELVNSSKGESNRMSQNHIHSTNKQKKSNLQR</sequence>
<reference evidence="2 3" key="1">
    <citation type="submission" date="2017-05" db="EMBL/GenBank/DDBJ databases">
        <title>The Genome Sequence of Enterococcus sp. 10A9_DIV0425.</title>
        <authorList>
            <consortium name="The Broad Institute Genomics Platform"/>
            <consortium name="The Broad Institute Genomic Center for Infectious Diseases"/>
            <person name="Earl A."/>
            <person name="Manson A."/>
            <person name="Schwartman J."/>
            <person name="Gilmore M."/>
            <person name="Abouelleil A."/>
            <person name="Cao P."/>
            <person name="Chapman S."/>
            <person name="Cusick C."/>
            <person name="Shea T."/>
            <person name="Young S."/>
            <person name="Neafsey D."/>
            <person name="Nusbaum C."/>
            <person name="Birren B."/>
        </authorList>
    </citation>
    <scope>NUCLEOTIDE SEQUENCE [LARGE SCALE GENOMIC DNA]</scope>
    <source>
        <strain evidence="2 3">10A9_DIV0425</strain>
    </source>
</reference>
<protein>
    <submittedName>
        <fullName evidence="2">Uncharacterized protein</fullName>
    </submittedName>
</protein>
<gene>
    <name evidence="2" type="ORF">A5844_000735</name>
</gene>